<dbReference type="PANTHER" id="PTHR43735">
    <property type="entry name" value="APOPTOSIS-INDUCING FACTOR 1"/>
    <property type="match status" value="1"/>
</dbReference>
<feature type="domain" description="FAD/NAD(P)-binding" evidence="5">
    <location>
        <begin position="8"/>
        <end position="312"/>
    </location>
</feature>
<comment type="similarity">
    <text evidence="1">Belongs to the FAD-dependent oxidoreductase family.</text>
</comment>
<dbReference type="PRINTS" id="PR00469">
    <property type="entry name" value="PNDRDTASEII"/>
</dbReference>
<organism evidence="6 7">
    <name type="scientific">Zasmidium cellare ATCC 36951</name>
    <dbReference type="NCBI Taxonomy" id="1080233"/>
    <lineage>
        <taxon>Eukaryota</taxon>
        <taxon>Fungi</taxon>
        <taxon>Dikarya</taxon>
        <taxon>Ascomycota</taxon>
        <taxon>Pezizomycotina</taxon>
        <taxon>Dothideomycetes</taxon>
        <taxon>Dothideomycetidae</taxon>
        <taxon>Mycosphaerellales</taxon>
        <taxon>Mycosphaerellaceae</taxon>
        <taxon>Zasmidium</taxon>
    </lineage>
</organism>
<dbReference type="Gene3D" id="3.50.50.100">
    <property type="match status" value="1"/>
</dbReference>
<dbReference type="AlphaFoldDB" id="A0A6A6CMU2"/>
<keyword evidence="4" id="KW-0560">Oxidoreductase</keyword>
<protein>
    <recommendedName>
        <fullName evidence="5">FAD/NAD(P)-binding domain-containing protein</fullName>
    </recommendedName>
</protein>
<evidence type="ECO:0000259" key="5">
    <source>
        <dbReference type="Pfam" id="PF07992"/>
    </source>
</evidence>
<evidence type="ECO:0000256" key="4">
    <source>
        <dbReference type="ARBA" id="ARBA00023002"/>
    </source>
</evidence>
<dbReference type="GO" id="GO:0004174">
    <property type="term" value="F:electron-transferring-flavoprotein dehydrogenase activity"/>
    <property type="evidence" value="ECO:0007669"/>
    <property type="project" value="TreeGrafter"/>
</dbReference>
<dbReference type="SUPFAM" id="SSF51905">
    <property type="entry name" value="FAD/NAD(P)-binding domain"/>
    <property type="match status" value="1"/>
</dbReference>
<dbReference type="Pfam" id="PF07992">
    <property type="entry name" value="Pyr_redox_2"/>
    <property type="match status" value="1"/>
</dbReference>
<dbReference type="RefSeq" id="XP_033668427.1">
    <property type="nucleotide sequence ID" value="XM_033810576.1"/>
</dbReference>
<keyword evidence="2" id="KW-0285">Flavoprotein</keyword>
<keyword evidence="3" id="KW-0274">FAD</keyword>
<evidence type="ECO:0000256" key="3">
    <source>
        <dbReference type="ARBA" id="ARBA00022827"/>
    </source>
</evidence>
<dbReference type="GO" id="GO:0050660">
    <property type="term" value="F:flavin adenine dinucleotide binding"/>
    <property type="evidence" value="ECO:0007669"/>
    <property type="project" value="TreeGrafter"/>
</dbReference>
<evidence type="ECO:0000256" key="1">
    <source>
        <dbReference type="ARBA" id="ARBA00006442"/>
    </source>
</evidence>
<dbReference type="GeneID" id="54563848"/>
<name>A0A6A6CMU2_ZASCE</name>
<sequence>MATKAHKNIVILGASYAGVSTAHYLLKHVLPNLPDEDRYCVVLVSMSEQVLCRPACLRAMISDAAFDQKKLFVDVRECFEMYTAGSWEFLQGKALRVDFEERCVHVVGEEGEVDVGFHALVIATGACTPSPLLGLNGSGEELRRAWKEFRLALPKAKTMVIAGGGPAGVETAAELAEHLDTTRSTKPQITLITSGERLLPVLRPSIAAQAEKDLTILGVKVLKKTKVLSTTPEDAGAASARAAATKLHLSTGQTLDADLYIPTTGTRPNTSYLDPKLLDSDCRIKTDPHLRVPIAGPLTYALGDASTFARPAIHNITSAVPILCNNIRDDLLGVEGQDKEFKEDERETQMVLLGKRRAVGAAMGWWMPGWIVRMIKRDYWLWTTPKLWRGQMWDRSS</sequence>
<proteinExistence type="inferred from homology"/>
<dbReference type="PANTHER" id="PTHR43735:SF3">
    <property type="entry name" value="FERROPTOSIS SUPPRESSOR PROTEIN 1"/>
    <property type="match status" value="1"/>
</dbReference>
<dbReference type="EMBL" id="ML993593">
    <property type="protein sequence ID" value="KAF2167538.1"/>
    <property type="molecule type" value="Genomic_DNA"/>
</dbReference>
<reference evidence="6" key="1">
    <citation type="journal article" date="2020" name="Stud. Mycol.">
        <title>101 Dothideomycetes genomes: a test case for predicting lifestyles and emergence of pathogens.</title>
        <authorList>
            <person name="Haridas S."/>
            <person name="Albert R."/>
            <person name="Binder M."/>
            <person name="Bloem J."/>
            <person name="Labutti K."/>
            <person name="Salamov A."/>
            <person name="Andreopoulos B."/>
            <person name="Baker S."/>
            <person name="Barry K."/>
            <person name="Bills G."/>
            <person name="Bluhm B."/>
            <person name="Cannon C."/>
            <person name="Castanera R."/>
            <person name="Culley D."/>
            <person name="Daum C."/>
            <person name="Ezra D."/>
            <person name="Gonzalez J."/>
            <person name="Henrissat B."/>
            <person name="Kuo A."/>
            <person name="Liang C."/>
            <person name="Lipzen A."/>
            <person name="Lutzoni F."/>
            <person name="Magnuson J."/>
            <person name="Mondo S."/>
            <person name="Nolan M."/>
            <person name="Ohm R."/>
            <person name="Pangilinan J."/>
            <person name="Park H.-J."/>
            <person name="Ramirez L."/>
            <person name="Alfaro M."/>
            <person name="Sun H."/>
            <person name="Tritt A."/>
            <person name="Yoshinaga Y."/>
            <person name="Zwiers L.-H."/>
            <person name="Turgeon B."/>
            <person name="Goodwin S."/>
            <person name="Spatafora J."/>
            <person name="Crous P."/>
            <person name="Grigoriev I."/>
        </authorList>
    </citation>
    <scope>NUCLEOTIDE SEQUENCE</scope>
    <source>
        <strain evidence="6">ATCC 36951</strain>
    </source>
</reference>
<dbReference type="Proteomes" id="UP000799537">
    <property type="component" value="Unassembled WGS sequence"/>
</dbReference>
<dbReference type="PRINTS" id="PR00368">
    <property type="entry name" value="FADPNR"/>
</dbReference>
<dbReference type="InterPro" id="IPR023753">
    <property type="entry name" value="FAD/NAD-binding_dom"/>
</dbReference>
<keyword evidence="7" id="KW-1185">Reference proteome</keyword>
<gene>
    <name evidence="6" type="ORF">M409DRAFT_36572</name>
</gene>
<evidence type="ECO:0000313" key="6">
    <source>
        <dbReference type="EMBL" id="KAF2167538.1"/>
    </source>
</evidence>
<dbReference type="InterPro" id="IPR036188">
    <property type="entry name" value="FAD/NAD-bd_sf"/>
</dbReference>
<evidence type="ECO:0000256" key="2">
    <source>
        <dbReference type="ARBA" id="ARBA00022630"/>
    </source>
</evidence>
<evidence type="ECO:0000313" key="7">
    <source>
        <dbReference type="Proteomes" id="UP000799537"/>
    </source>
</evidence>
<dbReference type="OrthoDB" id="202203at2759"/>
<dbReference type="GO" id="GO:0005737">
    <property type="term" value="C:cytoplasm"/>
    <property type="evidence" value="ECO:0007669"/>
    <property type="project" value="TreeGrafter"/>
</dbReference>
<accession>A0A6A6CMU2</accession>